<feature type="chain" id="PRO_5044020963" description="Dickkopf N-terminal cysteine-rich domain-containing protein" evidence="1">
    <location>
        <begin position="21"/>
        <end position="406"/>
    </location>
</feature>
<comment type="caution">
    <text evidence="2">The sequence shown here is derived from an EMBL/GenBank/DDBJ whole genome shotgun (WGS) entry which is preliminary data.</text>
</comment>
<evidence type="ECO:0000256" key="1">
    <source>
        <dbReference type="SAM" id="SignalP"/>
    </source>
</evidence>
<evidence type="ECO:0008006" key="4">
    <source>
        <dbReference type="Google" id="ProtNLM"/>
    </source>
</evidence>
<evidence type="ECO:0000313" key="2">
    <source>
        <dbReference type="EMBL" id="CAG9335576.1"/>
    </source>
</evidence>
<proteinExistence type="predicted"/>
<reference evidence="2" key="1">
    <citation type="submission" date="2021-09" db="EMBL/GenBank/DDBJ databases">
        <authorList>
            <consortium name="AG Swart"/>
            <person name="Singh M."/>
            <person name="Singh A."/>
            <person name="Seah K."/>
            <person name="Emmerich C."/>
        </authorList>
    </citation>
    <scope>NUCLEOTIDE SEQUENCE</scope>
    <source>
        <strain evidence="2">ATCC30299</strain>
    </source>
</reference>
<feature type="signal peptide" evidence="1">
    <location>
        <begin position="1"/>
        <end position="20"/>
    </location>
</feature>
<keyword evidence="3" id="KW-1185">Reference proteome</keyword>
<protein>
    <recommendedName>
        <fullName evidence="4">Dickkopf N-terminal cysteine-rich domain-containing protein</fullName>
    </recommendedName>
</protein>
<gene>
    <name evidence="2" type="ORF">BSTOLATCC_MIC64042</name>
</gene>
<dbReference type="Proteomes" id="UP001162131">
    <property type="component" value="Unassembled WGS sequence"/>
</dbReference>
<dbReference type="AlphaFoldDB" id="A0AAU9KBG8"/>
<keyword evidence="1" id="KW-0732">Signal</keyword>
<sequence length="406" mass="44147">MFLQTIQVLALASVILITIGQNVVNQKLHPYGSFSNIFSEEIEDAMTCNKFTCKMPDQNFAGNTCGYFVSANNTVYSQPCEDESLLCFSPNVSQNYTCVINDPFPIALPGDKCSKASDCYLLYSKSCTGGICIGLDLKDSCTSTFQCDPDSSCRKINGAWQCAALIEAGKTGCLNEYDCEYSAGCSIVSLNDTSKNTCIKYGSLTPGTKITNYTCNTNSNVCSSGLCGEDNNGNFVCTDEIISSGQTPLSCPEAYSSTGCISKEDIYLGHGLNGSCLCAYNPNGDTYCSLQKGDAPYVALRNEYSKWQSSSAIKNCNTNWRYPALANSKLQCAADYYDSKDYSAFLYRLLYVSYYVNIYGSEECVLKTLYPFYLQAKDNFNNGGNGNNTDSSISIALTAFIAVLAI</sequence>
<dbReference type="EMBL" id="CAJZBQ010000062">
    <property type="protein sequence ID" value="CAG9335576.1"/>
    <property type="molecule type" value="Genomic_DNA"/>
</dbReference>
<evidence type="ECO:0000313" key="3">
    <source>
        <dbReference type="Proteomes" id="UP001162131"/>
    </source>
</evidence>
<accession>A0AAU9KBG8</accession>
<name>A0AAU9KBG8_9CILI</name>
<organism evidence="2 3">
    <name type="scientific">Blepharisma stoltei</name>
    <dbReference type="NCBI Taxonomy" id="1481888"/>
    <lineage>
        <taxon>Eukaryota</taxon>
        <taxon>Sar</taxon>
        <taxon>Alveolata</taxon>
        <taxon>Ciliophora</taxon>
        <taxon>Postciliodesmatophora</taxon>
        <taxon>Heterotrichea</taxon>
        <taxon>Heterotrichida</taxon>
        <taxon>Blepharismidae</taxon>
        <taxon>Blepharisma</taxon>
    </lineage>
</organism>